<name>A0A8K0AFZ1_ANDGO</name>
<sequence length="75" mass="8643">MPKEIKDIREFLTIARKSSSKLIKIKKNKSTGIFKLKVRAADYLYTFACPDKKKVEKIRQALPPGLKVELIKPLK</sequence>
<evidence type="ECO:0000256" key="1">
    <source>
        <dbReference type="ARBA" id="ARBA00007803"/>
    </source>
</evidence>
<dbReference type="InterPro" id="IPR002675">
    <property type="entry name" value="Ribosomal_eL38"/>
</dbReference>
<evidence type="ECO:0000256" key="4">
    <source>
        <dbReference type="RuleBase" id="RU003445"/>
    </source>
</evidence>
<dbReference type="Proteomes" id="UP000799049">
    <property type="component" value="Unassembled WGS sequence"/>
</dbReference>
<dbReference type="GO" id="GO:0003735">
    <property type="term" value="F:structural constituent of ribosome"/>
    <property type="evidence" value="ECO:0007669"/>
    <property type="project" value="InterPro"/>
</dbReference>
<dbReference type="PANTHER" id="PTHR10965">
    <property type="entry name" value="60S RIBOSOMAL PROTEIN L38"/>
    <property type="match status" value="1"/>
</dbReference>
<accession>A0A8K0AFZ1</accession>
<dbReference type="Pfam" id="PF01781">
    <property type="entry name" value="Ribosomal_L38e"/>
    <property type="match status" value="1"/>
</dbReference>
<dbReference type="GO" id="GO:0022618">
    <property type="term" value="P:protein-RNA complex assembly"/>
    <property type="evidence" value="ECO:0007669"/>
    <property type="project" value="TreeGrafter"/>
</dbReference>
<dbReference type="PANTHER" id="PTHR10965:SF0">
    <property type="entry name" value="LARGE RIBOSOMAL SUBUNIT PROTEIN EL38"/>
    <property type="match status" value="1"/>
</dbReference>
<keyword evidence="3 4" id="KW-0687">Ribonucleoprotein</keyword>
<comment type="similarity">
    <text evidence="1 4">Belongs to the eukaryotic ribosomal protein eL38 family.</text>
</comment>
<organism evidence="5 6">
    <name type="scientific">Andalucia godoyi</name>
    <name type="common">Flagellate</name>
    <dbReference type="NCBI Taxonomy" id="505711"/>
    <lineage>
        <taxon>Eukaryota</taxon>
        <taxon>Discoba</taxon>
        <taxon>Jakobida</taxon>
        <taxon>Andalucina</taxon>
        <taxon>Andaluciidae</taxon>
        <taxon>Andalucia</taxon>
    </lineage>
</organism>
<proteinExistence type="inferred from homology"/>
<dbReference type="AlphaFoldDB" id="A0A8K0AFZ1"/>
<dbReference type="GO" id="GO:0022625">
    <property type="term" value="C:cytosolic large ribosomal subunit"/>
    <property type="evidence" value="ECO:0007669"/>
    <property type="project" value="TreeGrafter"/>
</dbReference>
<evidence type="ECO:0000256" key="2">
    <source>
        <dbReference type="ARBA" id="ARBA00022980"/>
    </source>
</evidence>
<protein>
    <submittedName>
        <fullName evidence="5">60S large subunit ribosomal protein eL38 (RpL38)</fullName>
    </submittedName>
</protein>
<gene>
    <name evidence="5" type="ORF">ANDGO_01231</name>
</gene>
<reference evidence="5" key="1">
    <citation type="submission" date="2019-09" db="EMBL/GenBank/DDBJ databases">
        <title>The Mitochondrial Proteome of the Jakobid, Andalucia godoyi, a Protist With the Most Gene-Rich and Bacteria-Like Mitochondrial Genome.</title>
        <authorList>
            <person name="Gray M.W."/>
            <person name="Burger G."/>
            <person name="Derelle R."/>
            <person name="Klimes V."/>
            <person name="Leger M."/>
            <person name="Sarrasin M."/>
            <person name="Vlcek C."/>
            <person name="Roger A.J."/>
            <person name="Elias M."/>
            <person name="Lang B.F."/>
        </authorList>
    </citation>
    <scope>NUCLEOTIDE SEQUENCE</scope>
    <source>
        <strain evidence="5">And28</strain>
    </source>
</reference>
<comment type="caution">
    <text evidence="5">The sequence shown here is derived from an EMBL/GenBank/DDBJ whole genome shotgun (WGS) entry which is preliminary data.</text>
</comment>
<evidence type="ECO:0000256" key="3">
    <source>
        <dbReference type="ARBA" id="ARBA00023274"/>
    </source>
</evidence>
<keyword evidence="2 4" id="KW-0689">Ribosomal protein</keyword>
<dbReference type="OrthoDB" id="10250488at2759"/>
<evidence type="ECO:0000313" key="5">
    <source>
        <dbReference type="EMBL" id="KAF0852217.1"/>
    </source>
</evidence>
<dbReference type="GO" id="GO:0006412">
    <property type="term" value="P:translation"/>
    <property type="evidence" value="ECO:0007669"/>
    <property type="project" value="InterPro"/>
</dbReference>
<evidence type="ECO:0000313" key="6">
    <source>
        <dbReference type="Proteomes" id="UP000799049"/>
    </source>
</evidence>
<dbReference type="EMBL" id="VRVR01000052">
    <property type="protein sequence ID" value="KAF0852217.1"/>
    <property type="molecule type" value="Genomic_DNA"/>
</dbReference>
<dbReference type="Gene3D" id="3.30.720.90">
    <property type="match status" value="1"/>
</dbReference>
<keyword evidence="6" id="KW-1185">Reference proteome</keyword>
<dbReference type="InterPro" id="IPR038464">
    <property type="entry name" value="Ribosomal_eL38_sf"/>
</dbReference>